<name>A0ABR9XIA8_9SPHI</name>
<comment type="caution">
    <text evidence="9">The sequence shown here is derived from an EMBL/GenBank/DDBJ whole genome shotgun (WGS) entry which is preliminary data.</text>
</comment>
<keyword evidence="3 6" id="KW-0812">Transmembrane</keyword>
<sequence length="797" mass="88687">MIKNYIKTAWRGMLKNKFYTLINIIGLTIGLSVGLLILLWVQDELSFDRFNTKAPNIYRLETVGGLGQSRRIFNEDMAPIATFAKKEIPEIANAVRIAPNYLAGLFKYGEKTFSDDISVFTDPSLFSIFDFPLIKGDQHNPFPDINSVVITQKTALKYFGNSDPIGKVIVDNNKVSFRVTGVIKDFPHNSSINYGLFFPMGYLNQVAYIKNNVTYHGSSQLATMDADWHNLGYETYLLTKPGVQVNIKQIQTKLRNIHIRNKADDTDVAYLMEPLTRMHLYKSDGTDGGMATVRIFAIIAILILIIACINYVNLSTALSMLRAREVSMRKIIGAAKAQLFAQFIVETVVLYLIATILAFGLMFALMPVYNQFSGKQLIFSLSDVQVWTVIVIALIVTLAASSIYPALLLSSFDPLKALKGKISAGMGSGTFRKMLVVVQFTVSIILIIGTLIIGRQLSYIRNKNLGYDKEHVLTFFMGGVGKQYDAFKAELMKNPSITSVSRSSSNIVDVGSFTGDADWEGMPVNGNLYFHPVFVDKTFIPFFKMKLLSGQNFTGAVADSSHYILNETAVEQMGIKDPVGKKFRMGQVKGTIIGIVKDFHFNSLHKKIEPAILAYNPNIAGRIYIKTTAANTHAALEATERVWKQFDRETPFNSIFLDESFGRLYKIEQRTGALFNVFAAVAIIVSCLGLFGLATYTAQVKTKEIGIRKVLGASVGSITRMLSWDFLLLVLLSVGIAVPLAWYGMNKWLQDFAYHAKIQWWLFLLAGLSAMVIALITISFQSVKAALANPVKSLRSE</sequence>
<keyword evidence="10" id="KW-1185">Reference proteome</keyword>
<dbReference type="Pfam" id="PF02687">
    <property type="entry name" value="FtsX"/>
    <property type="match status" value="2"/>
</dbReference>
<dbReference type="InterPro" id="IPR050250">
    <property type="entry name" value="Macrolide_Exporter_MacB"/>
</dbReference>
<feature type="domain" description="MacB-like periplasmic core" evidence="8">
    <location>
        <begin position="20"/>
        <end position="245"/>
    </location>
</feature>
<dbReference type="PANTHER" id="PTHR30572">
    <property type="entry name" value="MEMBRANE COMPONENT OF TRANSPORTER-RELATED"/>
    <property type="match status" value="1"/>
</dbReference>
<feature type="transmembrane region" description="Helical" evidence="6">
    <location>
        <begin position="726"/>
        <end position="745"/>
    </location>
</feature>
<feature type="transmembrane region" description="Helical" evidence="6">
    <location>
        <begin position="760"/>
        <end position="780"/>
    </location>
</feature>
<evidence type="ECO:0000256" key="2">
    <source>
        <dbReference type="ARBA" id="ARBA00022475"/>
    </source>
</evidence>
<dbReference type="InterPro" id="IPR003838">
    <property type="entry name" value="ABC3_permease_C"/>
</dbReference>
<protein>
    <submittedName>
        <fullName evidence="9">ABC transporter permease</fullName>
    </submittedName>
</protein>
<dbReference type="RefSeq" id="WP_194106297.1">
    <property type="nucleotide sequence ID" value="NZ_JADFFM010000001.1"/>
</dbReference>
<evidence type="ECO:0000259" key="7">
    <source>
        <dbReference type="Pfam" id="PF02687"/>
    </source>
</evidence>
<evidence type="ECO:0000256" key="1">
    <source>
        <dbReference type="ARBA" id="ARBA00004651"/>
    </source>
</evidence>
<evidence type="ECO:0000313" key="9">
    <source>
        <dbReference type="EMBL" id="MBE9666937.1"/>
    </source>
</evidence>
<comment type="subcellular location">
    <subcellularLocation>
        <location evidence="1">Cell membrane</location>
        <topology evidence="1">Multi-pass membrane protein</topology>
    </subcellularLocation>
</comment>
<dbReference type="Pfam" id="PF12704">
    <property type="entry name" value="MacB_PCD"/>
    <property type="match status" value="2"/>
</dbReference>
<accession>A0ABR9XIA8</accession>
<feature type="transmembrane region" description="Helical" evidence="6">
    <location>
        <begin position="386"/>
        <end position="412"/>
    </location>
</feature>
<feature type="domain" description="ABC3 transporter permease C-terminal" evidence="7">
    <location>
        <begin position="676"/>
        <end position="786"/>
    </location>
</feature>
<dbReference type="InterPro" id="IPR025857">
    <property type="entry name" value="MacB_PCD"/>
</dbReference>
<keyword evidence="2" id="KW-1003">Cell membrane</keyword>
<reference evidence="9 10" key="1">
    <citation type="submission" date="2020-10" db="EMBL/GenBank/DDBJ databases">
        <title>Mucilaginibacter mali sp. nov., isolated from rhizosphere soil of apple orchard.</title>
        <authorList>
            <person name="Lee J.-S."/>
            <person name="Kim H.S."/>
            <person name="Kim J.-S."/>
        </authorList>
    </citation>
    <scope>NUCLEOTIDE SEQUENCE [LARGE SCALE GENOMIC DNA]</scope>
    <source>
        <strain evidence="9 10">KCTC 23157</strain>
    </source>
</reference>
<keyword evidence="4 6" id="KW-1133">Transmembrane helix</keyword>
<organism evidence="9 10">
    <name type="scientific">Mucilaginibacter boryungensis</name>
    <dbReference type="NCBI Taxonomy" id="768480"/>
    <lineage>
        <taxon>Bacteria</taxon>
        <taxon>Pseudomonadati</taxon>
        <taxon>Bacteroidota</taxon>
        <taxon>Sphingobacteriia</taxon>
        <taxon>Sphingobacteriales</taxon>
        <taxon>Sphingobacteriaceae</taxon>
        <taxon>Mucilaginibacter</taxon>
    </lineage>
</organism>
<evidence type="ECO:0000259" key="8">
    <source>
        <dbReference type="Pfam" id="PF12704"/>
    </source>
</evidence>
<feature type="domain" description="MacB-like periplasmic core" evidence="8">
    <location>
        <begin position="442"/>
        <end position="600"/>
    </location>
</feature>
<evidence type="ECO:0000313" key="10">
    <source>
        <dbReference type="Proteomes" id="UP000632774"/>
    </source>
</evidence>
<feature type="transmembrane region" description="Helical" evidence="6">
    <location>
        <begin position="339"/>
        <end position="366"/>
    </location>
</feature>
<gene>
    <name evidence="9" type="ORF">IRJ18_11245</name>
</gene>
<keyword evidence="5 6" id="KW-0472">Membrane</keyword>
<dbReference type="Proteomes" id="UP000632774">
    <property type="component" value="Unassembled WGS sequence"/>
</dbReference>
<feature type="domain" description="ABC3 transporter permease C-terminal" evidence="7">
    <location>
        <begin position="298"/>
        <end position="411"/>
    </location>
</feature>
<dbReference type="EMBL" id="JADFFM010000001">
    <property type="protein sequence ID" value="MBE9666937.1"/>
    <property type="molecule type" value="Genomic_DNA"/>
</dbReference>
<evidence type="ECO:0000256" key="6">
    <source>
        <dbReference type="SAM" id="Phobius"/>
    </source>
</evidence>
<proteinExistence type="predicted"/>
<feature type="transmembrane region" description="Helical" evidence="6">
    <location>
        <begin position="673"/>
        <end position="698"/>
    </location>
</feature>
<evidence type="ECO:0000256" key="3">
    <source>
        <dbReference type="ARBA" id="ARBA00022692"/>
    </source>
</evidence>
<dbReference type="PANTHER" id="PTHR30572:SF18">
    <property type="entry name" value="ABC-TYPE MACROLIDE FAMILY EXPORT SYSTEM PERMEASE COMPONENT 2"/>
    <property type="match status" value="1"/>
</dbReference>
<feature type="transmembrane region" description="Helical" evidence="6">
    <location>
        <begin position="295"/>
        <end position="318"/>
    </location>
</feature>
<evidence type="ECO:0000256" key="5">
    <source>
        <dbReference type="ARBA" id="ARBA00023136"/>
    </source>
</evidence>
<feature type="transmembrane region" description="Helical" evidence="6">
    <location>
        <begin position="21"/>
        <end position="41"/>
    </location>
</feature>
<feature type="transmembrane region" description="Helical" evidence="6">
    <location>
        <begin position="433"/>
        <end position="454"/>
    </location>
</feature>
<evidence type="ECO:0000256" key="4">
    <source>
        <dbReference type="ARBA" id="ARBA00022989"/>
    </source>
</evidence>